<feature type="transmembrane region" description="Helical" evidence="1">
    <location>
        <begin position="35"/>
        <end position="55"/>
    </location>
</feature>
<protein>
    <submittedName>
        <fullName evidence="2">Uncharacterized protein</fullName>
    </submittedName>
</protein>
<dbReference type="RefSeq" id="XP_007718393.1">
    <property type="nucleotide sequence ID" value="XM_007720203.1"/>
</dbReference>
<feature type="non-terminal residue" evidence="2">
    <location>
        <position position="1"/>
    </location>
</feature>
<gene>
    <name evidence="2" type="ORF">COCCADRAFT_112069</name>
</gene>
<proteinExistence type="predicted"/>
<dbReference type="HOGENOM" id="CLU_2711499_0_0_1"/>
<keyword evidence="1" id="KW-1133">Transmembrane helix</keyword>
<sequence length="73" mass="7939">HALPRLGLHTGFTTKPGIQRKPVASARDILTHHRVLLVFRVVHLLVILSIGLPSISSMKATSKQAPAPPGYRL</sequence>
<name>W6XJH9_COCC2</name>
<evidence type="ECO:0000256" key="1">
    <source>
        <dbReference type="SAM" id="Phobius"/>
    </source>
</evidence>
<evidence type="ECO:0000313" key="3">
    <source>
        <dbReference type="Proteomes" id="UP000053841"/>
    </source>
</evidence>
<dbReference type="KEGG" id="bze:COCCADRAFT_112069"/>
<dbReference type="Proteomes" id="UP000053841">
    <property type="component" value="Unassembled WGS sequence"/>
</dbReference>
<reference evidence="2 3" key="1">
    <citation type="journal article" date="2013" name="PLoS Genet.">
        <title>Comparative genome structure, secondary metabolite, and effector coding capacity across Cochliobolus pathogens.</title>
        <authorList>
            <person name="Condon B.J."/>
            <person name="Leng Y."/>
            <person name="Wu D."/>
            <person name="Bushley K.E."/>
            <person name="Ohm R.A."/>
            <person name="Otillar R."/>
            <person name="Martin J."/>
            <person name="Schackwitz W."/>
            <person name="Grimwood J."/>
            <person name="MohdZainudin N."/>
            <person name="Xue C."/>
            <person name="Wang R."/>
            <person name="Manning V.A."/>
            <person name="Dhillon B."/>
            <person name="Tu Z.J."/>
            <person name="Steffenson B.J."/>
            <person name="Salamov A."/>
            <person name="Sun H."/>
            <person name="Lowry S."/>
            <person name="LaButti K."/>
            <person name="Han J."/>
            <person name="Copeland A."/>
            <person name="Lindquist E."/>
            <person name="Barry K."/>
            <person name="Schmutz J."/>
            <person name="Baker S.E."/>
            <person name="Ciuffetti L.M."/>
            <person name="Grigoriev I.V."/>
            <person name="Zhong S."/>
            <person name="Turgeon B.G."/>
        </authorList>
    </citation>
    <scope>NUCLEOTIDE SEQUENCE [LARGE SCALE GENOMIC DNA]</scope>
    <source>
        <strain evidence="2 3">26-R-13</strain>
    </source>
</reference>
<organism evidence="2 3">
    <name type="scientific">Cochliobolus carbonum (strain 26-R-13)</name>
    <name type="common">Maize leaf spot fungus</name>
    <name type="synonym">Bipolaris zeicola</name>
    <dbReference type="NCBI Taxonomy" id="930089"/>
    <lineage>
        <taxon>Eukaryota</taxon>
        <taxon>Fungi</taxon>
        <taxon>Dikarya</taxon>
        <taxon>Ascomycota</taxon>
        <taxon>Pezizomycotina</taxon>
        <taxon>Dothideomycetes</taxon>
        <taxon>Pleosporomycetidae</taxon>
        <taxon>Pleosporales</taxon>
        <taxon>Pleosporineae</taxon>
        <taxon>Pleosporaceae</taxon>
        <taxon>Bipolaris</taxon>
    </lineage>
</organism>
<evidence type="ECO:0000313" key="2">
    <source>
        <dbReference type="EMBL" id="EUC27302.1"/>
    </source>
</evidence>
<dbReference type="GeneID" id="19144393"/>
<dbReference type="AlphaFoldDB" id="W6XJH9"/>
<keyword evidence="1" id="KW-0472">Membrane</keyword>
<dbReference type="EMBL" id="KI964958">
    <property type="protein sequence ID" value="EUC27302.1"/>
    <property type="molecule type" value="Genomic_DNA"/>
</dbReference>
<keyword evidence="3" id="KW-1185">Reference proteome</keyword>
<accession>W6XJH9</accession>
<keyword evidence="1" id="KW-0812">Transmembrane</keyword>